<feature type="domain" description="SH3" evidence="3">
    <location>
        <begin position="8"/>
        <end position="69"/>
    </location>
</feature>
<evidence type="ECO:0000313" key="5">
    <source>
        <dbReference type="Proteomes" id="UP000799767"/>
    </source>
</evidence>
<dbReference type="SMART" id="SM00326">
    <property type="entry name" value="SH3"/>
    <property type="match status" value="1"/>
</dbReference>
<dbReference type="Proteomes" id="UP000799767">
    <property type="component" value="Unassembled WGS sequence"/>
</dbReference>
<dbReference type="EMBL" id="MU001642">
    <property type="protein sequence ID" value="KAF2479003.1"/>
    <property type="molecule type" value="Genomic_DNA"/>
</dbReference>
<dbReference type="SUPFAM" id="SSF50044">
    <property type="entry name" value="SH3-domain"/>
    <property type="match status" value="1"/>
</dbReference>
<dbReference type="GeneID" id="54478741"/>
<dbReference type="Gene3D" id="2.30.30.40">
    <property type="entry name" value="SH3 Domains"/>
    <property type="match status" value="1"/>
</dbReference>
<evidence type="ECO:0000259" key="3">
    <source>
        <dbReference type="PROSITE" id="PS50002"/>
    </source>
</evidence>
<dbReference type="PROSITE" id="PS50002">
    <property type="entry name" value="SH3"/>
    <property type="match status" value="1"/>
</dbReference>
<organism evidence="4 5">
    <name type="scientific">Neohortaea acidophila</name>
    <dbReference type="NCBI Taxonomy" id="245834"/>
    <lineage>
        <taxon>Eukaryota</taxon>
        <taxon>Fungi</taxon>
        <taxon>Dikarya</taxon>
        <taxon>Ascomycota</taxon>
        <taxon>Pezizomycotina</taxon>
        <taxon>Dothideomycetes</taxon>
        <taxon>Dothideomycetidae</taxon>
        <taxon>Mycosphaerellales</taxon>
        <taxon>Teratosphaeriaceae</taxon>
        <taxon>Neohortaea</taxon>
    </lineage>
</organism>
<reference evidence="4" key="1">
    <citation type="journal article" date="2020" name="Stud. Mycol.">
        <title>101 Dothideomycetes genomes: a test case for predicting lifestyles and emergence of pathogens.</title>
        <authorList>
            <person name="Haridas S."/>
            <person name="Albert R."/>
            <person name="Binder M."/>
            <person name="Bloem J."/>
            <person name="Labutti K."/>
            <person name="Salamov A."/>
            <person name="Andreopoulos B."/>
            <person name="Baker S."/>
            <person name="Barry K."/>
            <person name="Bills G."/>
            <person name="Bluhm B."/>
            <person name="Cannon C."/>
            <person name="Castanera R."/>
            <person name="Culley D."/>
            <person name="Daum C."/>
            <person name="Ezra D."/>
            <person name="Gonzalez J."/>
            <person name="Henrissat B."/>
            <person name="Kuo A."/>
            <person name="Liang C."/>
            <person name="Lipzen A."/>
            <person name="Lutzoni F."/>
            <person name="Magnuson J."/>
            <person name="Mondo S."/>
            <person name="Nolan M."/>
            <person name="Ohm R."/>
            <person name="Pangilinan J."/>
            <person name="Park H.-J."/>
            <person name="Ramirez L."/>
            <person name="Alfaro M."/>
            <person name="Sun H."/>
            <person name="Tritt A."/>
            <person name="Yoshinaga Y."/>
            <person name="Zwiers L.-H."/>
            <person name="Turgeon B."/>
            <person name="Goodwin S."/>
            <person name="Spatafora J."/>
            <person name="Crous P."/>
            <person name="Grigoriev I."/>
        </authorList>
    </citation>
    <scope>NUCLEOTIDE SEQUENCE</scope>
    <source>
        <strain evidence="4">CBS 113389</strain>
    </source>
</reference>
<gene>
    <name evidence="4" type="ORF">BDY17DRAFT_327809</name>
</gene>
<sequence length="140" mass="15694">MTERPVIVFTRLAKAIAAYEGVPGPDRELSFERNDVLEISVTTEGWWVAMKANGETGIVPSNFFELLPEHERAMSSPAQQTDSMATGKSLRPVVSTREMNIAMITEKARVILKGAKEQWVRLRRLLDCKTQEDVQPYAGT</sequence>
<accession>A0A6A6PHC2</accession>
<dbReference type="InterPro" id="IPR036028">
    <property type="entry name" value="SH3-like_dom_sf"/>
</dbReference>
<dbReference type="Pfam" id="PF00018">
    <property type="entry name" value="SH3_1"/>
    <property type="match status" value="1"/>
</dbReference>
<name>A0A6A6PHC2_9PEZI</name>
<dbReference type="OrthoDB" id="5983572at2759"/>
<evidence type="ECO:0000313" key="4">
    <source>
        <dbReference type="EMBL" id="KAF2479003.1"/>
    </source>
</evidence>
<dbReference type="InterPro" id="IPR001452">
    <property type="entry name" value="SH3_domain"/>
</dbReference>
<evidence type="ECO:0000256" key="2">
    <source>
        <dbReference type="PROSITE-ProRule" id="PRU00192"/>
    </source>
</evidence>
<keyword evidence="1 2" id="KW-0728">SH3 domain</keyword>
<keyword evidence="5" id="KW-1185">Reference proteome</keyword>
<protein>
    <recommendedName>
        <fullName evidence="3">SH3 domain-containing protein</fullName>
    </recommendedName>
</protein>
<proteinExistence type="predicted"/>
<dbReference type="AlphaFoldDB" id="A0A6A6PHC2"/>
<evidence type="ECO:0000256" key="1">
    <source>
        <dbReference type="ARBA" id="ARBA00022443"/>
    </source>
</evidence>
<dbReference type="RefSeq" id="XP_033585573.1">
    <property type="nucleotide sequence ID" value="XM_033737739.1"/>
</dbReference>